<reference evidence="2 3" key="1">
    <citation type="journal article" date="2021" name="Sci. Rep.">
        <title>The distribution of antibiotic resistance genes in chicken gut microbiota commensals.</title>
        <authorList>
            <person name="Juricova H."/>
            <person name="Matiasovicova J."/>
            <person name="Kubasova T."/>
            <person name="Cejkova D."/>
            <person name="Rychlik I."/>
        </authorList>
    </citation>
    <scope>NUCLEOTIDE SEQUENCE [LARGE SCALE GENOMIC DNA]</scope>
    <source>
        <strain evidence="2 3">An537</strain>
    </source>
</reference>
<dbReference type="Proteomes" id="UP000707138">
    <property type="component" value="Unassembled WGS sequence"/>
</dbReference>
<gene>
    <name evidence="2" type="ORF">H6A01_04865</name>
</gene>
<keyword evidence="1" id="KW-0472">Membrane</keyword>
<organism evidence="2 3">
    <name type="scientific">Veillonella magna</name>
    <dbReference type="NCBI Taxonomy" id="464322"/>
    <lineage>
        <taxon>Bacteria</taxon>
        <taxon>Bacillati</taxon>
        <taxon>Bacillota</taxon>
        <taxon>Negativicutes</taxon>
        <taxon>Veillonellales</taxon>
        <taxon>Veillonellaceae</taxon>
        <taxon>Veillonella</taxon>
    </lineage>
</organism>
<accession>A0ABS2GHN0</accession>
<proteinExistence type="predicted"/>
<keyword evidence="1" id="KW-0812">Transmembrane</keyword>
<dbReference type="EMBL" id="JACJLA010000007">
    <property type="protein sequence ID" value="MBM6912653.1"/>
    <property type="molecule type" value="Genomic_DNA"/>
</dbReference>
<dbReference type="RefSeq" id="WP_028254904.1">
    <property type="nucleotide sequence ID" value="NZ_CALXQD010000006.1"/>
</dbReference>
<keyword evidence="1" id="KW-1133">Transmembrane helix</keyword>
<sequence length="61" mass="7297">MQTLYKLLYVIVFAYILYHMYSFGFTVVNVAALILLAASLYLDAHRRRRRAEEARKRRDTK</sequence>
<name>A0ABS2GHN0_9FIRM</name>
<evidence type="ECO:0000313" key="2">
    <source>
        <dbReference type="EMBL" id="MBM6912653.1"/>
    </source>
</evidence>
<keyword evidence="3" id="KW-1185">Reference proteome</keyword>
<evidence type="ECO:0000256" key="1">
    <source>
        <dbReference type="SAM" id="Phobius"/>
    </source>
</evidence>
<comment type="caution">
    <text evidence="2">The sequence shown here is derived from an EMBL/GenBank/DDBJ whole genome shotgun (WGS) entry which is preliminary data.</text>
</comment>
<feature type="transmembrane region" description="Helical" evidence="1">
    <location>
        <begin position="20"/>
        <end position="42"/>
    </location>
</feature>
<protein>
    <submittedName>
        <fullName evidence="2">Uncharacterized protein</fullName>
    </submittedName>
</protein>
<evidence type="ECO:0000313" key="3">
    <source>
        <dbReference type="Proteomes" id="UP000707138"/>
    </source>
</evidence>